<dbReference type="Gene3D" id="3.40.50.720">
    <property type="entry name" value="NAD(P)-binding Rossmann-like Domain"/>
    <property type="match status" value="1"/>
</dbReference>
<dbReference type="SUPFAM" id="SSF50129">
    <property type="entry name" value="GroES-like"/>
    <property type="match status" value="1"/>
</dbReference>
<dbReference type="eggNOG" id="ENOG502S6RS">
    <property type="taxonomic scope" value="Eukaryota"/>
</dbReference>
<sequence>MPAVQDTEILVEASDVSKTLVRTKQLPDLTDNDLLVRIDRFGLSANNITYSMLGRSYQYFDFFPTEDAKYGKPPVWASATIVDSRHHQFKAGDRIYGYFPLAKYTILPVSTRGLTPAWFYVHRPQLPEDRKVYNQYFVCEKDPLYLPNKEREMMLFRPLYWTSYFLDDYMNEFQYFGAKRIIVSSASSKTAFCYAFLAKKRGGTEIIGVTSKSNVEYCKSLGFYDSIVTYDQVDTLKSNVSTVYVDVSGNADLGRQIHATVGSALKKSLSVGMSHAQESQGEFPEGVEVFFAPPWMKRRQEELRGRLLGMMVASWKDAMANVHKWIKITEVVGPEEVEKTWQRLAKGGLSPDVGLIGYMWKDGEKGGPEVWSRKSKL</sequence>
<protein>
    <recommendedName>
        <fullName evidence="3">DUF2855 family protein</fullName>
    </recommendedName>
</protein>
<keyword evidence="2" id="KW-1185">Reference proteome</keyword>
<organism evidence="1 2">
    <name type="scientific">Spizellomyces punctatus (strain DAOM BR117)</name>
    <dbReference type="NCBI Taxonomy" id="645134"/>
    <lineage>
        <taxon>Eukaryota</taxon>
        <taxon>Fungi</taxon>
        <taxon>Fungi incertae sedis</taxon>
        <taxon>Chytridiomycota</taxon>
        <taxon>Chytridiomycota incertae sedis</taxon>
        <taxon>Chytridiomycetes</taxon>
        <taxon>Spizellomycetales</taxon>
        <taxon>Spizellomycetaceae</taxon>
        <taxon>Spizellomyces</taxon>
    </lineage>
</organism>
<dbReference type="SUPFAM" id="SSF51735">
    <property type="entry name" value="NAD(P)-binding Rossmann-fold domains"/>
    <property type="match status" value="1"/>
</dbReference>
<dbReference type="InterPro" id="IPR036291">
    <property type="entry name" value="NAD(P)-bd_dom_sf"/>
</dbReference>
<dbReference type="RefSeq" id="XP_016605326.1">
    <property type="nucleotide sequence ID" value="XM_016755380.1"/>
</dbReference>
<evidence type="ECO:0000313" key="2">
    <source>
        <dbReference type="Proteomes" id="UP000053201"/>
    </source>
</evidence>
<dbReference type="EMBL" id="KQ257464">
    <property type="protein sequence ID" value="KNC97286.1"/>
    <property type="molecule type" value="Genomic_DNA"/>
</dbReference>
<dbReference type="InParanoid" id="A0A0L0H8I9"/>
<dbReference type="GeneID" id="27690445"/>
<dbReference type="OrthoDB" id="192702at2759"/>
<name>A0A0L0H8I9_SPIPD</name>
<dbReference type="InterPro" id="IPR011032">
    <property type="entry name" value="GroES-like_sf"/>
</dbReference>
<accession>A0A0L0H8I9</accession>
<reference evidence="1 2" key="1">
    <citation type="submission" date="2009-08" db="EMBL/GenBank/DDBJ databases">
        <title>The Genome Sequence of Spizellomyces punctatus strain DAOM BR117.</title>
        <authorList>
            <consortium name="The Broad Institute Genome Sequencing Platform"/>
            <person name="Russ C."/>
            <person name="Cuomo C."/>
            <person name="Shea T."/>
            <person name="Young S.K."/>
            <person name="Zeng Q."/>
            <person name="Koehrsen M."/>
            <person name="Haas B."/>
            <person name="Borodovsky M."/>
            <person name="Guigo R."/>
            <person name="Alvarado L."/>
            <person name="Berlin A."/>
            <person name="Bochicchio J."/>
            <person name="Borenstein D."/>
            <person name="Chapman S."/>
            <person name="Chen Z."/>
            <person name="Engels R."/>
            <person name="Freedman E."/>
            <person name="Gellesch M."/>
            <person name="Goldberg J."/>
            <person name="Griggs A."/>
            <person name="Gujja S."/>
            <person name="Heiman D."/>
            <person name="Hepburn T."/>
            <person name="Howarth C."/>
            <person name="Jen D."/>
            <person name="Larson L."/>
            <person name="Lewis B."/>
            <person name="Mehta T."/>
            <person name="Park D."/>
            <person name="Pearson M."/>
            <person name="Roberts A."/>
            <person name="Saif S."/>
            <person name="Shenoy N."/>
            <person name="Sisk P."/>
            <person name="Stolte C."/>
            <person name="Sykes S."/>
            <person name="Thomson T."/>
            <person name="Walk T."/>
            <person name="White J."/>
            <person name="Yandava C."/>
            <person name="Burger G."/>
            <person name="Gray M.W."/>
            <person name="Holland P.W.H."/>
            <person name="King N."/>
            <person name="Lang F.B.F."/>
            <person name="Roger A.J."/>
            <person name="Ruiz-Trillo I."/>
            <person name="Lander E."/>
            <person name="Nusbaum C."/>
        </authorList>
    </citation>
    <scope>NUCLEOTIDE SEQUENCE [LARGE SCALE GENOMIC DNA]</scope>
    <source>
        <strain evidence="1 2">DAOM BR117</strain>
    </source>
</reference>
<proteinExistence type="predicted"/>
<evidence type="ECO:0000313" key="1">
    <source>
        <dbReference type="EMBL" id="KNC97286.1"/>
    </source>
</evidence>
<dbReference type="Pfam" id="PF11017">
    <property type="entry name" value="DUF2855"/>
    <property type="match status" value="1"/>
</dbReference>
<dbReference type="Proteomes" id="UP000053201">
    <property type="component" value="Unassembled WGS sequence"/>
</dbReference>
<dbReference type="Gene3D" id="3.90.180.10">
    <property type="entry name" value="Medium-chain alcohol dehydrogenases, catalytic domain"/>
    <property type="match status" value="1"/>
</dbReference>
<dbReference type="OMA" id="TSFMLAD"/>
<evidence type="ECO:0008006" key="3">
    <source>
        <dbReference type="Google" id="ProtNLM"/>
    </source>
</evidence>
<dbReference type="AlphaFoldDB" id="A0A0L0H8I9"/>
<dbReference type="VEuPathDB" id="FungiDB:SPPG_07215"/>
<gene>
    <name evidence="1" type="ORF">SPPG_07215</name>
</gene>
<dbReference type="InterPro" id="IPR021276">
    <property type="entry name" value="DUF2855"/>
</dbReference>